<dbReference type="RefSeq" id="WP_379745847.1">
    <property type="nucleotide sequence ID" value="NZ_JBHSVN010000001.1"/>
</dbReference>
<evidence type="ECO:0000313" key="1">
    <source>
        <dbReference type="EMBL" id="MFC6893655.1"/>
    </source>
</evidence>
<comment type="caution">
    <text evidence="1">The sequence shown here is derived from an EMBL/GenBank/DDBJ whole genome shotgun (WGS) entry which is preliminary data.</text>
</comment>
<accession>A0ABD5UYZ9</accession>
<gene>
    <name evidence="1" type="ORF">ACFQE9_13720</name>
</gene>
<dbReference type="EMBL" id="JBHSXL010000010">
    <property type="protein sequence ID" value="MFC6893655.1"/>
    <property type="molecule type" value="Genomic_DNA"/>
</dbReference>
<evidence type="ECO:0000313" key="2">
    <source>
        <dbReference type="Proteomes" id="UP001596296"/>
    </source>
</evidence>
<name>A0ABD5UYZ9_9EURY</name>
<dbReference type="AlphaFoldDB" id="A0ABD5UYZ9"/>
<organism evidence="1 2">
    <name type="scientific">Halopenitus salinus</name>
    <dbReference type="NCBI Taxonomy" id="1198295"/>
    <lineage>
        <taxon>Archaea</taxon>
        <taxon>Methanobacteriati</taxon>
        <taxon>Methanobacteriota</taxon>
        <taxon>Stenosarchaea group</taxon>
        <taxon>Halobacteria</taxon>
        <taxon>Halobacteriales</taxon>
        <taxon>Haloferacaceae</taxon>
        <taxon>Halopenitus</taxon>
    </lineage>
</organism>
<dbReference type="InterPro" id="IPR058749">
    <property type="entry name" value="Homing_endonuclease-like"/>
</dbReference>
<sequence length="244" mass="25750">MSDADPSPAGGTHAIEPVDDLLASGPETAYFWGRVAGDGELTETSITTRAGDETAADALAAVAGTSRTGTDHRVAARESAHDASIVRFEDEHEIRVVGAPAERASAAFGLPIDGEPGGYRFDAFRENRRQLVRGLLEACGTVCFRESSASVGVSFVHDDRALLETIRSQLSAAEVHAPSDDLSETSSGGYWFGLADEADVAGFAEWVYAGSDESGLYADDRRAKLRRSVERATGAAVGELEESP</sequence>
<protein>
    <submittedName>
        <fullName evidence="1">Cobalamin biosynthesis protein</fullName>
    </submittedName>
</protein>
<proteinExistence type="predicted"/>
<reference evidence="1 2" key="1">
    <citation type="journal article" date="2019" name="Int. J. Syst. Evol. Microbiol.">
        <title>The Global Catalogue of Microorganisms (GCM) 10K type strain sequencing project: providing services to taxonomists for standard genome sequencing and annotation.</title>
        <authorList>
            <consortium name="The Broad Institute Genomics Platform"/>
            <consortium name="The Broad Institute Genome Sequencing Center for Infectious Disease"/>
            <person name="Wu L."/>
            <person name="Ma J."/>
        </authorList>
    </citation>
    <scope>NUCLEOTIDE SEQUENCE [LARGE SCALE GENOMIC DNA]</scope>
    <source>
        <strain evidence="1 2">SKJ47</strain>
    </source>
</reference>
<dbReference type="Pfam" id="PF26411">
    <property type="entry name" value="LAGLIDADG_4"/>
    <property type="match status" value="1"/>
</dbReference>
<keyword evidence="2" id="KW-1185">Reference proteome</keyword>
<dbReference type="Proteomes" id="UP001596296">
    <property type="component" value="Unassembled WGS sequence"/>
</dbReference>